<evidence type="ECO:0000313" key="2">
    <source>
        <dbReference type="Proteomes" id="UP000559256"/>
    </source>
</evidence>
<dbReference type="AlphaFoldDB" id="A0A8H5D9X0"/>
<dbReference type="PANTHER" id="PTHR28037:SF1">
    <property type="entry name" value="ALCOHOL O-ACETYLTRANSFERASE 1-RELATED"/>
    <property type="match status" value="1"/>
</dbReference>
<dbReference type="InterPro" id="IPR052058">
    <property type="entry name" value="Alcohol_O-acetyltransferase"/>
</dbReference>
<dbReference type="SUPFAM" id="SSF52777">
    <property type="entry name" value="CoA-dependent acyltransferases"/>
    <property type="match status" value="1"/>
</dbReference>
<dbReference type="Gene3D" id="3.30.559.30">
    <property type="entry name" value="Nonribosomal peptide synthetase, condensation domain"/>
    <property type="match status" value="1"/>
</dbReference>
<reference evidence="1 2" key="1">
    <citation type="journal article" date="2020" name="ISME J.">
        <title>Uncovering the hidden diversity of litter-decomposition mechanisms in mushroom-forming fungi.</title>
        <authorList>
            <person name="Floudas D."/>
            <person name="Bentzer J."/>
            <person name="Ahren D."/>
            <person name="Johansson T."/>
            <person name="Persson P."/>
            <person name="Tunlid A."/>
        </authorList>
    </citation>
    <scope>NUCLEOTIDE SEQUENCE [LARGE SCALE GENOMIC DNA]</scope>
    <source>
        <strain evidence="1 2">CBS 291.85</strain>
    </source>
</reference>
<sequence length="432" mass="47502">MPEIRSPGLLERFHIVRHALGIDSCVLSAAKYTHSENLSFSQQVLFPAIRSLITQHPALGIRLSKDTIADQTHFVRLDSFDLSEVIHYVNQSYQELEEVFESEFVKPFDTTRDLPLWRLTVLKDNTIVFAFHHGIGDGLSSVAFHRTLLRVLREQKQGPDSFVEKAFVPENLKLVGASDQLTDISPSWLEVIRAILGLFIPPSWTSASRAWTGHDVPAEIPSLQAYARIVQLPAMDAHRLATLCRTHKATITSALHFIITSSLSKTLQNPTYRSLITNKTTISSGIPVSLRPLTGASKDAICDHPSASTLRTQSKTCKSQIGLLKFLGGNYTGFFQGKLGKKRQTGVELSNLGRFELEEEGDGTGWEIQDIVFAQCDAVVGAAIKVNVASAPSGNMAICVTWGDSAVDHGLVDAFIAEMRLQISEILNGAKN</sequence>
<keyword evidence="2" id="KW-1185">Reference proteome</keyword>
<gene>
    <name evidence="1" type="ORF">D9758_006113</name>
</gene>
<organism evidence="1 2">
    <name type="scientific">Tetrapyrgos nigripes</name>
    <dbReference type="NCBI Taxonomy" id="182062"/>
    <lineage>
        <taxon>Eukaryota</taxon>
        <taxon>Fungi</taxon>
        <taxon>Dikarya</taxon>
        <taxon>Basidiomycota</taxon>
        <taxon>Agaricomycotina</taxon>
        <taxon>Agaricomycetes</taxon>
        <taxon>Agaricomycetidae</taxon>
        <taxon>Agaricales</taxon>
        <taxon>Marasmiineae</taxon>
        <taxon>Marasmiaceae</taxon>
        <taxon>Tetrapyrgos</taxon>
    </lineage>
</organism>
<dbReference type="OrthoDB" id="2150604at2759"/>
<accession>A0A8H5D9X0</accession>
<dbReference type="Pfam" id="PF07247">
    <property type="entry name" value="AATase"/>
    <property type="match status" value="2"/>
</dbReference>
<dbReference type="EMBL" id="JAACJM010000057">
    <property type="protein sequence ID" value="KAF5355358.1"/>
    <property type="molecule type" value="Genomic_DNA"/>
</dbReference>
<dbReference type="InterPro" id="IPR010828">
    <property type="entry name" value="Atf2/Sli1-like"/>
</dbReference>
<evidence type="ECO:0000313" key="1">
    <source>
        <dbReference type="EMBL" id="KAF5355358.1"/>
    </source>
</evidence>
<comment type="caution">
    <text evidence="1">The sequence shown here is derived from an EMBL/GenBank/DDBJ whole genome shotgun (WGS) entry which is preliminary data.</text>
</comment>
<dbReference type="Gene3D" id="3.30.559.10">
    <property type="entry name" value="Chloramphenicol acetyltransferase-like domain"/>
    <property type="match status" value="1"/>
</dbReference>
<name>A0A8H5D9X0_9AGAR</name>
<proteinExistence type="predicted"/>
<protein>
    <recommendedName>
        <fullName evidence="3">Alcohol acetyltransferase</fullName>
    </recommendedName>
</protein>
<dbReference type="PANTHER" id="PTHR28037">
    <property type="entry name" value="ALCOHOL O-ACETYLTRANSFERASE 1-RELATED"/>
    <property type="match status" value="1"/>
</dbReference>
<dbReference type="InterPro" id="IPR023213">
    <property type="entry name" value="CAT-like_dom_sf"/>
</dbReference>
<dbReference type="GO" id="GO:0008080">
    <property type="term" value="F:N-acetyltransferase activity"/>
    <property type="evidence" value="ECO:0007669"/>
    <property type="project" value="TreeGrafter"/>
</dbReference>
<evidence type="ECO:0008006" key="3">
    <source>
        <dbReference type="Google" id="ProtNLM"/>
    </source>
</evidence>
<dbReference type="Proteomes" id="UP000559256">
    <property type="component" value="Unassembled WGS sequence"/>
</dbReference>